<dbReference type="EMBL" id="JASBWR010000037">
    <property type="protein sequence ID" value="KAJ9104971.1"/>
    <property type="molecule type" value="Genomic_DNA"/>
</dbReference>
<protein>
    <submittedName>
        <fullName evidence="1">Uncharacterized protein</fullName>
    </submittedName>
</protein>
<name>A0ACC2W1P0_9TREE</name>
<proteinExistence type="predicted"/>
<evidence type="ECO:0000313" key="2">
    <source>
        <dbReference type="Proteomes" id="UP001241377"/>
    </source>
</evidence>
<comment type="caution">
    <text evidence="1">The sequence shown here is derived from an EMBL/GenBank/DDBJ whole genome shotgun (WGS) entry which is preliminary data.</text>
</comment>
<sequence length="227" mass="25911">MHAYFRQISKADYDTQRSASAELVREKAKDRKLRQQLLTIQHAQKVRDKEMIRKARCRATKKGSEEIGLQIELGEEKNEEGEQEKAKRIVSKEEADSVASLLKEGELSPDSLQAQILPDLSESATTALNSKKRRPSTKKKKKDAQTRINWKEGTTWFLIDFAAQKAPYPDLTRSINVQLLNLRGADLYVSVHAAMAIICHHVEMLAPSLSELGWDCNQKFVQRYLMD</sequence>
<keyword evidence="2" id="KW-1185">Reference proteome</keyword>
<accession>A0ACC2W1P0</accession>
<dbReference type="Proteomes" id="UP001241377">
    <property type="component" value="Unassembled WGS sequence"/>
</dbReference>
<reference evidence="1" key="1">
    <citation type="submission" date="2023-04" db="EMBL/GenBank/DDBJ databases">
        <title>Draft Genome sequencing of Naganishia species isolated from polar environments using Oxford Nanopore Technology.</title>
        <authorList>
            <person name="Leo P."/>
            <person name="Venkateswaran K."/>
        </authorList>
    </citation>
    <scope>NUCLEOTIDE SEQUENCE</scope>
    <source>
        <strain evidence="1">MNA-CCFEE 5261</strain>
    </source>
</reference>
<organism evidence="1 2">
    <name type="scientific">Naganishia cerealis</name>
    <dbReference type="NCBI Taxonomy" id="610337"/>
    <lineage>
        <taxon>Eukaryota</taxon>
        <taxon>Fungi</taxon>
        <taxon>Dikarya</taxon>
        <taxon>Basidiomycota</taxon>
        <taxon>Agaricomycotina</taxon>
        <taxon>Tremellomycetes</taxon>
        <taxon>Filobasidiales</taxon>
        <taxon>Filobasidiaceae</taxon>
        <taxon>Naganishia</taxon>
    </lineage>
</organism>
<evidence type="ECO:0000313" key="1">
    <source>
        <dbReference type="EMBL" id="KAJ9104971.1"/>
    </source>
</evidence>
<gene>
    <name evidence="1" type="ORF">QFC19_003768</name>
</gene>